<accession>A0AAV4JMP7</accession>
<name>A0AAV4JMP7_9GAST</name>
<evidence type="ECO:0000259" key="1">
    <source>
        <dbReference type="PROSITE" id="PS50184"/>
    </source>
</evidence>
<dbReference type="AlphaFoldDB" id="A0AAV4JMP7"/>
<reference evidence="2 3" key="1">
    <citation type="journal article" date="2021" name="Elife">
        <title>Chloroplast acquisition without the gene transfer in kleptoplastic sea slugs, Plakobranchus ocellatus.</title>
        <authorList>
            <person name="Maeda T."/>
            <person name="Takahashi S."/>
            <person name="Yoshida T."/>
            <person name="Shimamura S."/>
            <person name="Takaki Y."/>
            <person name="Nagai Y."/>
            <person name="Toyoda A."/>
            <person name="Suzuki Y."/>
            <person name="Arimoto A."/>
            <person name="Ishii H."/>
            <person name="Satoh N."/>
            <person name="Nishiyama T."/>
            <person name="Hasebe M."/>
            <person name="Maruyama T."/>
            <person name="Minagawa J."/>
            <person name="Obokata J."/>
            <person name="Shigenobu S."/>
        </authorList>
    </citation>
    <scope>NUCLEOTIDE SEQUENCE [LARGE SCALE GENOMIC DNA]</scope>
</reference>
<comment type="caution">
    <text evidence="2">The sequence shown here is derived from an EMBL/GenBank/DDBJ whole genome shotgun (WGS) entry which is preliminary data.</text>
</comment>
<organism evidence="2 3">
    <name type="scientific">Elysia marginata</name>
    <dbReference type="NCBI Taxonomy" id="1093978"/>
    <lineage>
        <taxon>Eukaryota</taxon>
        <taxon>Metazoa</taxon>
        <taxon>Spiralia</taxon>
        <taxon>Lophotrochozoa</taxon>
        <taxon>Mollusca</taxon>
        <taxon>Gastropoda</taxon>
        <taxon>Heterobranchia</taxon>
        <taxon>Euthyneura</taxon>
        <taxon>Panpulmonata</taxon>
        <taxon>Sacoglossa</taxon>
        <taxon>Placobranchoidea</taxon>
        <taxon>Plakobranchidae</taxon>
        <taxon>Elysia</taxon>
    </lineage>
</organism>
<gene>
    <name evidence="2" type="ORF">ElyMa_005118300</name>
</gene>
<evidence type="ECO:0000313" key="2">
    <source>
        <dbReference type="EMBL" id="GFS22807.1"/>
    </source>
</evidence>
<protein>
    <recommendedName>
        <fullName evidence="1">VWFC domain-containing protein</fullName>
    </recommendedName>
</protein>
<proteinExistence type="predicted"/>
<feature type="domain" description="VWFC" evidence="1">
    <location>
        <begin position="40"/>
        <end position="102"/>
    </location>
</feature>
<dbReference type="InterPro" id="IPR001007">
    <property type="entry name" value="VWF_dom"/>
</dbReference>
<dbReference type="Pfam" id="PF23334">
    <property type="entry name" value="VWC2L_2nd"/>
    <property type="match status" value="1"/>
</dbReference>
<dbReference type="PROSITE" id="PS50184">
    <property type="entry name" value="VWFC_2"/>
    <property type="match status" value="1"/>
</dbReference>
<dbReference type="Proteomes" id="UP000762676">
    <property type="component" value="Unassembled WGS sequence"/>
</dbReference>
<keyword evidence="3" id="KW-1185">Reference proteome</keyword>
<dbReference type="EMBL" id="BMAT01010226">
    <property type="protein sequence ID" value="GFS22807.1"/>
    <property type="molecule type" value="Genomic_DNA"/>
</dbReference>
<sequence length="112" mass="12195">MNTKVLLPTMKFVAICGILALMGALYAEAMPQVRSKRSEGNCTVNGHTFDVDTGVFTSVCEFCFCSSHDSPDCTTQECSSLSCEDDQVPYTFSGECCPSICIRENDNPEEQG</sequence>
<dbReference type="SUPFAM" id="SSF57603">
    <property type="entry name" value="FnI-like domain"/>
    <property type="match status" value="1"/>
</dbReference>
<evidence type="ECO:0000313" key="3">
    <source>
        <dbReference type="Proteomes" id="UP000762676"/>
    </source>
</evidence>